<reference evidence="2 3" key="1">
    <citation type="submission" date="2014-04" db="EMBL/GenBank/DDBJ databases">
        <authorList>
            <consortium name="DOE Joint Genome Institute"/>
            <person name="Kuo A."/>
            <person name="Tarkka M."/>
            <person name="Buscot F."/>
            <person name="Kohler A."/>
            <person name="Nagy L.G."/>
            <person name="Floudas D."/>
            <person name="Copeland A."/>
            <person name="Barry K.W."/>
            <person name="Cichocki N."/>
            <person name="Veneault-Fourrey C."/>
            <person name="LaButti K."/>
            <person name="Lindquist E.A."/>
            <person name="Lipzen A."/>
            <person name="Lundell T."/>
            <person name="Morin E."/>
            <person name="Murat C."/>
            <person name="Sun H."/>
            <person name="Tunlid A."/>
            <person name="Henrissat B."/>
            <person name="Grigoriev I.V."/>
            <person name="Hibbett D.S."/>
            <person name="Martin F."/>
            <person name="Nordberg H.P."/>
            <person name="Cantor M.N."/>
            <person name="Hua S.X."/>
        </authorList>
    </citation>
    <scope>NUCLEOTIDE SEQUENCE [LARGE SCALE GENOMIC DNA]</scope>
    <source>
        <strain evidence="2 3">F 1598</strain>
    </source>
</reference>
<dbReference type="InterPro" id="IPR011013">
    <property type="entry name" value="Gal_mutarotase_sf_dom"/>
</dbReference>
<dbReference type="InParanoid" id="A0A0C3AHS3"/>
<dbReference type="STRING" id="765440.A0A0C3AHS3"/>
<dbReference type="GO" id="GO:0030246">
    <property type="term" value="F:carbohydrate binding"/>
    <property type="evidence" value="ECO:0007669"/>
    <property type="project" value="InterPro"/>
</dbReference>
<keyword evidence="3" id="KW-1185">Reference proteome</keyword>
<evidence type="ECO:0000313" key="2">
    <source>
        <dbReference type="EMBL" id="KIM73373.1"/>
    </source>
</evidence>
<dbReference type="GO" id="GO:0005975">
    <property type="term" value="P:carbohydrate metabolic process"/>
    <property type="evidence" value="ECO:0007669"/>
    <property type="project" value="InterPro"/>
</dbReference>
<reference evidence="3" key="2">
    <citation type="submission" date="2015-01" db="EMBL/GenBank/DDBJ databases">
        <title>Evolutionary Origins and Diversification of the Mycorrhizal Mutualists.</title>
        <authorList>
            <consortium name="DOE Joint Genome Institute"/>
            <consortium name="Mycorrhizal Genomics Consortium"/>
            <person name="Kohler A."/>
            <person name="Kuo A."/>
            <person name="Nagy L.G."/>
            <person name="Floudas D."/>
            <person name="Copeland A."/>
            <person name="Barry K.W."/>
            <person name="Cichocki N."/>
            <person name="Veneault-Fourrey C."/>
            <person name="LaButti K."/>
            <person name="Lindquist E.A."/>
            <person name="Lipzen A."/>
            <person name="Lundell T."/>
            <person name="Morin E."/>
            <person name="Murat C."/>
            <person name="Riley R."/>
            <person name="Ohm R."/>
            <person name="Sun H."/>
            <person name="Tunlid A."/>
            <person name="Henrissat B."/>
            <person name="Grigoriev I.V."/>
            <person name="Hibbett D.S."/>
            <person name="Martin F."/>
        </authorList>
    </citation>
    <scope>NUCLEOTIDE SEQUENCE [LARGE SCALE GENOMIC DNA]</scope>
    <source>
        <strain evidence="3">F 1598</strain>
    </source>
</reference>
<sequence>MLSPLLKASGIVVLCLAFVKGTWTDPIILDGCPGYKERRNIYGNDAQKLSLSVEYETESRIHLKITDPSTKRYKVPTSVLPRPFADRSVSTTSTAIKFNYTASPFSFSIIRTKTSEILFSMASHPILFEPQYLRVKMNLPQDANIYVWVSTHSVAAARLTGSRLRVADLSRQLS</sequence>
<dbReference type="GO" id="GO:0004553">
    <property type="term" value="F:hydrolase activity, hydrolyzing O-glycosyl compounds"/>
    <property type="evidence" value="ECO:0007669"/>
    <property type="project" value="TreeGrafter"/>
</dbReference>
<dbReference type="Proteomes" id="UP000054166">
    <property type="component" value="Unassembled WGS sequence"/>
</dbReference>
<feature type="signal peptide" evidence="1">
    <location>
        <begin position="1"/>
        <end position="24"/>
    </location>
</feature>
<accession>A0A0C3AHS3</accession>
<feature type="chain" id="PRO_5002175353" evidence="1">
    <location>
        <begin position="25"/>
        <end position="174"/>
    </location>
</feature>
<dbReference type="PANTHER" id="PTHR22762">
    <property type="entry name" value="ALPHA-GLUCOSIDASE"/>
    <property type="match status" value="1"/>
</dbReference>
<dbReference type="PANTHER" id="PTHR22762:SF133">
    <property type="entry name" value="P-TYPE DOMAIN-CONTAINING PROTEIN"/>
    <property type="match status" value="1"/>
</dbReference>
<organism evidence="2 3">
    <name type="scientific">Piloderma croceum (strain F 1598)</name>
    <dbReference type="NCBI Taxonomy" id="765440"/>
    <lineage>
        <taxon>Eukaryota</taxon>
        <taxon>Fungi</taxon>
        <taxon>Dikarya</taxon>
        <taxon>Basidiomycota</taxon>
        <taxon>Agaricomycotina</taxon>
        <taxon>Agaricomycetes</taxon>
        <taxon>Agaricomycetidae</taxon>
        <taxon>Atheliales</taxon>
        <taxon>Atheliaceae</taxon>
        <taxon>Piloderma</taxon>
    </lineage>
</organism>
<dbReference type="SUPFAM" id="SSF74650">
    <property type="entry name" value="Galactose mutarotase-like"/>
    <property type="match status" value="1"/>
</dbReference>
<gene>
    <name evidence="2" type="ORF">PILCRDRAFT_15281</name>
</gene>
<dbReference type="HOGENOM" id="CLU_1540652_0_0_1"/>
<name>A0A0C3AHS3_PILCF</name>
<dbReference type="Gene3D" id="2.60.40.1760">
    <property type="entry name" value="glycosyl hydrolase (family 31)"/>
    <property type="match status" value="1"/>
</dbReference>
<dbReference type="OrthoDB" id="5839090at2759"/>
<evidence type="ECO:0000313" key="3">
    <source>
        <dbReference type="Proteomes" id="UP000054166"/>
    </source>
</evidence>
<evidence type="ECO:0000256" key="1">
    <source>
        <dbReference type="SAM" id="SignalP"/>
    </source>
</evidence>
<keyword evidence="1" id="KW-0732">Signal</keyword>
<dbReference type="AlphaFoldDB" id="A0A0C3AHS3"/>
<proteinExistence type="predicted"/>
<protein>
    <submittedName>
        <fullName evidence="2">Uncharacterized protein</fullName>
    </submittedName>
</protein>
<dbReference type="EMBL" id="KN833084">
    <property type="protein sequence ID" value="KIM73373.1"/>
    <property type="molecule type" value="Genomic_DNA"/>
</dbReference>